<sequence>MRDFVYLLSAFGNTQPLLLFFAVE</sequence>
<proteinExistence type="predicted"/>
<reference evidence="1" key="1">
    <citation type="submission" date="2018-02" db="EMBL/GenBank/DDBJ databases">
        <title>Rhizophora mucronata_Transcriptome.</title>
        <authorList>
            <person name="Meera S.P."/>
            <person name="Sreeshan A."/>
            <person name="Augustine A."/>
        </authorList>
    </citation>
    <scope>NUCLEOTIDE SEQUENCE</scope>
    <source>
        <tissue evidence="1">Leaf</tissue>
    </source>
</reference>
<dbReference type="AlphaFoldDB" id="A0A2P2NV54"/>
<protein>
    <submittedName>
        <fullName evidence="1">Uncharacterized protein</fullName>
    </submittedName>
</protein>
<name>A0A2P2NV54_RHIMU</name>
<accession>A0A2P2NV54</accession>
<evidence type="ECO:0000313" key="1">
    <source>
        <dbReference type="EMBL" id="MBX46387.1"/>
    </source>
</evidence>
<dbReference type="EMBL" id="GGEC01065903">
    <property type="protein sequence ID" value="MBX46387.1"/>
    <property type="molecule type" value="Transcribed_RNA"/>
</dbReference>
<organism evidence="1">
    <name type="scientific">Rhizophora mucronata</name>
    <name type="common">Asiatic mangrove</name>
    <dbReference type="NCBI Taxonomy" id="61149"/>
    <lineage>
        <taxon>Eukaryota</taxon>
        <taxon>Viridiplantae</taxon>
        <taxon>Streptophyta</taxon>
        <taxon>Embryophyta</taxon>
        <taxon>Tracheophyta</taxon>
        <taxon>Spermatophyta</taxon>
        <taxon>Magnoliopsida</taxon>
        <taxon>eudicotyledons</taxon>
        <taxon>Gunneridae</taxon>
        <taxon>Pentapetalae</taxon>
        <taxon>rosids</taxon>
        <taxon>fabids</taxon>
        <taxon>Malpighiales</taxon>
        <taxon>Rhizophoraceae</taxon>
        <taxon>Rhizophora</taxon>
    </lineage>
</organism>